<gene>
    <name evidence="3" type="ORF">JL106_17750</name>
</gene>
<dbReference type="InterPro" id="IPR013830">
    <property type="entry name" value="SGNH_hydro"/>
</dbReference>
<dbReference type="Gene3D" id="3.40.50.1110">
    <property type="entry name" value="SGNH hydrolase"/>
    <property type="match status" value="1"/>
</dbReference>
<dbReference type="Pfam" id="PF13472">
    <property type="entry name" value="Lipase_GDSL_2"/>
    <property type="match status" value="1"/>
</dbReference>
<evidence type="ECO:0000313" key="4">
    <source>
        <dbReference type="Proteomes" id="UP000663792"/>
    </source>
</evidence>
<reference evidence="3" key="1">
    <citation type="submission" date="2021-01" db="EMBL/GenBank/DDBJ databases">
        <title>YIM 132084 draft genome.</title>
        <authorList>
            <person name="An D."/>
        </authorList>
    </citation>
    <scope>NUCLEOTIDE SEQUENCE</scope>
    <source>
        <strain evidence="3">YIM 132084</strain>
    </source>
</reference>
<organism evidence="3 4">
    <name type="scientific">Nakamurella leprariae</name>
    <dbReference type="NCBI Taxonomy" id="2803911"/>
    <lineage>
        <taxon>Bacteria</taxon>
        <taxon>Bacillati</taxon>
        <taxon>Actinomycetota</taxon>
        <taxon>Actinomycetes</taxon>
        <taxon>Nakamurellales</taxon>
        <taxon>Nakamurellaceae</taxon>
        <taxon>Nakamurella</taxon>
    </lineage>
</organism>
<accession>A0A939C0E3</accession>
<dbReference type="CDD" id="cd00229">
    <property type="entry name" value="SGNH_hydrolase"/>
    <property type="match status" value="1"/>
</dbReference>
<keyword evidence="1" id="KW-0812">Transmembrane</keyword>
<evidence type="ECO:0000256" key="1">
    <source>
        <dbReference type="SAM" id="Phobius"/>
    </source>
</evidence>
<name>A0A939C0E3_9ACTN</name>
<dbReference type="Proteomes" id="UP000663792">
    <property type="component" value="Unassembled WGS sequence"/>
</dbReference>
<keyword evidence="4" id="KW-1185">Reference proteome</keyword>
<protein>
    <submittedName>
        <fullName evidence="3">SGNH/GDSL hydrolase family protein</fullName>
    </submittedName>
</protein>
<keyword evidence="1" id="KW-0472">Membrane</keyword>
<dbReference type="EMBL" id="JAERWK010000023">
    <property type="protein sequence ID" value="MBM9469135.1"/>
    <property type="molecule type" value="Genomic_DNA"/>
</dbReference>
<sequence length="265" mass="26647">MRSGDSRDRRRSAVGYAALAALTVGTIVASVVVLTRPTAVPNVDELNAAAASRIAAAQSSSSPATTVAPLIGSSSASSTPARPEMQRVVFIGDGYTAAPDSWAALVAASEGWTPTVLAAARAGYSNAPAGTPAYAGQAAGIPDGTDIVMVAGGGNDLSIFVRDPATFQADVAATLSEIGRRAPDATVIVVNPWWDDDPVPQTFVALSDTVRAAAVAAGATYLDTGQPLVGRSDLVDADSIRPNEQGQAALAAAVHLAIESVGAPL</sequence>
<proteinExistence type="predicted"/>
<dbReference type="GO" id="GO:0016787">
    <property type="term" value="F:hydrolase activity"/>
    <property type="evidence" value="ECO:0007669"/>
    <property type="project" value="UniProtKB-KW"/>
</dbReference>
<evidence type="ECO:0000313" key="3">
    <source>
        <dbReference type="EMBL" id="MBM9469135.1"/>
    </source>
</evidence>
<dbReference type="RefSeq" id="WP_205262093.1">
    <property type="nucleotide sequence ID" value="NZ_JAERWK010000023.1"/>
</dbReference>
<dbReference type="AlphaFoldDB" id="A0A939C0E3"/>
<dbReference type="InterPro" id="IPR036514">
    <property type="entry name" value="SGNH_hydro_sf"/>
</dbReference>
<comment type="caution">
    <text evidence="3">The sequence shown here is derived from an EMBL/GenBank/DDBJ whole genome shotgun (WGS) entry which is preliminary data.</text>
</comment>
<keyword evidence="3" id="KW-0378">Hydrolase</keyword>
<evidence type="ECO:0000259" key="2">
    <source>
        <dbReference type="Pfam" id="PF13472"/>
    </source>
</evidence>
<feature type="domain" description="SGNH hydrolase-type esterase" evidence="2">
    <location>
        <begin position="90"/>
        <end position="249"/>
    </location>
</feature>
<keyword evidence="1" id="KW-1133">Transmembrane helix</keyword>
<dbReference type="SUPFAM" id="SSF52266">
    <property type="entry name" value="SGNH hydrolase"/>
    <property type="match status" value="1"/>
</dbReference>
<feature type="transmembrane region" description="Helical" evidence="1">
    <location>
        <begin position="12"/>
        <end position="34"/>
    </location>
</feature>